<keyword evidence="2" id="KW-1185">Reference proteome</keyword>
<sequence>MLLWNLDVDAAIRRVCDATPDTLTSEAWSTYVSPDRSYDPPCGSGGATGTH</sequence>
<gene>
    <name evidence="1" type="ORF">LQ327_01330</name>
</gene>
<dbReference type="RefSeq" id="WP_230729723.1">
    <property type="nucleotide sequence ID" value="NZ_JAJNDB010000001.1"/>
</dbReference>
<protein>
    <submittedName>
        <fullName evidence="1">Uncharacterized protein</fullName>
    </submittedName>
</protein>
<organism evidence="1 2">
    <name type="scientific">Actinomycetospora endophytica</name>
    <dbReference type="NCBI Taxonomy" id="2291215"/>
    <lineage>
        <taxon>Bacteria</taxon>
        <taxon>Bacillati</taxon>
        <taxon>Actinomycetota</taxon>
        <taxon>Actinomycetes</taxon>
        <taxon>Pseudonocardiales</taxon>
        <taxon>Pseudonocardiaceae</taxon>
        <taxon>Actinomycetospora</taxon>
    </lineage>
</organism>
<dbReference type="Proteomes" id="UP001199469">
    <property type="component" value="Unassembled WGS sequence"/>
</dbReference>
<reference evidence="1 2" key="1">
    <citation type="submission" date="2021-11" db="EMBL/GenBank/DDBJ databases">
        <title>Draft genome sequence of Actinomycetospora sp. SF1 isolated from the rhizosphere soil.</title>
        <authorList>
            <person name="Duangmal K."/>
            <person name="Chantavorakit T."/>
        </authorList>
    </citation>
    <scope>NUCLEOTIDE SEQUENCE [LARGE SCALE GENOMIC DNA]</scope>
    <source>
        <strain evidence="1 2">TBRC 5722</strain>
    </source>
</reference>
<evidence type="ECO:0000313" key="1">
    <source>
        <dbReference type="EMBL" id="MCD2192032.1"/>
    </source>
</evidence>
<accession>A0ABS8P1A7</accession>
<proteinExistence type="predicted"/>
<dbReference type="EMBL" id="JAJNDB010000001">
    <property type="protein sequence ID" value="MCD2192032.1"/>
    <property type="molecule type" value="Genomic_DNA"/>
</dbReference>
<evidence type="ECO:0000313" key="2">
    <source>
        <dbReference type="Proteomes" id="UP001199469"/>
    </source>
</evidence>
<name>A0ABS8P1A7_9PSEU</name>
<comment type="caution">
    <text evidence="1">The sequence shown here is derived from an EMBL/GenBank/DDBJ whole genome shotgun (WGS) entry which is preliminary data.</text>
</comment>